<evidence type="ECO:0000313" key="3">
    <source>
        <dbReference type="Proteomes" id="UP000092495"/>
    </source>
</evidence>
<dbReference type="Gene3D" id="3.50.50.60">
    <property type="entry name" value="FAD/NAD(P)-binding domain"/>
    <property type="match status" value="1"/>
</dbReference>
<accession>A0A1C7EIE8</accession>
<dbReference type="STRING" id="414778.BCM40_09020"/>
<reference evidence="2" key="1">
    <citation type="submission" date="2016-10" db="EMBL/GenBank/DDBJ databases">
        <authorList>
            <person name="See-Too W.S."/>
        </authorList>
    </citation>
    <scope>NUCLEOTIDE SEQUENCE</scope>
    <source>
        <strain evidence="2">DSM 22276</strain>
    </source>
</reference>
<evidence type="ECO:0000259" key="1">
    <source>
        <dbReference type="Pfam" id="PF13454"/>
    </source>
</evidence>
<dbReference type="InterPro" id="IPR036188">
    <property type="entry name" value="FAD/NAD-bd_sf"/>
</dbReference>
<sequence length="391" mass="44057">MYKCVIIGGGVHGITMANYLIKLNKVTQDELLIIDPHDKPLANWQRCTNQISMPFLRSPIVHHLDLNPLSLEAFVKSNRNNENASFLGRLKRPSRLLFEEHCQCLIENIALKKCWKQGSVKAISQHEEGWQIELQSNQILYGQNVVLAIGNSEELNWPEWAIPLKKHPEAPVHHIFDINLPDLETMKPPFTVIGGGTTAVHLTLKLHSLFPNQVTLVKRHSFRIHDFDSDPGWLGPKKQTAFRKTKAYQKRREQIVNARNKGSIPRDLHIKLLHQKRRNNNIVLDGQVHEGKVENGMIHLYDDAKQLLQQSGTVLLATGFQSLLPGKSWLMPAIEENCLECAACGYPIVTTHLQWGPNLYVMGGLAELEVGPIARNISGARQAAECIAQAL</sequence>
<dbReference type="SUPFAM" id="SSF51905">
    <property type="entry name" value="FAD/NAD(P)-binding domain"/>
    <property type="match status" value="2"/>
</dbReference>
<dbReference type="Pfam" id="PF13454">
    <property type="entry name" value="NAD_binding_9"/>
    <property type="match status" value="1"/>
</dbReference>
<dbReference type="EMBL" id="CP016543">
    <property type="protein sequence ID" value="ANU23505.1"/>
    <property type="molecule type" value="Genomic_DNA"/>
</dbReference>
<keyword evidence="3" id="KW-1185">Reference proteome</keyword>
<evidence type="ECO:0000313" key="2">
    <source>
        <dbReference type="EMBL" id="ANU23505.1"/>
    </source>
</evidence>
<gene>
    <name evidence="2" type="ORF">BCM40_09020</name>
</gene>
<name>A0A1C7EIE8_9BACL</name>
<dbReference type="AlphaFoldDB" id="A0A1C7EIE8"/>
<dbReference type="Proteomes" id="UP000092495">
    <property type="component" value="Chromosome"/>
</dbReference>
<dbReference type="PANTHER" id="PTHR38663">
    <property type="match status" value="1"/>
</dbReference>
<dbReference type="KEGG" id="pdg:BCM40_09020"/>
<dbReference type="OrthoDB" id="370110at2"/>
<dbReference type="RefSeq" id="WP_065526528.1">
    <property type="nucleotide sequence ID" value="NZ_CP016543.2"/>
</dbReference>
<dbReference type="InterPro" id="IPR038732">
    <property type="entry name" value="HpyO/CreE_NAD-binding"/>
</dbReference>
<dbReference type="PANTHER" id="PTHR38663:SF1">
    <property type="entry name" value="L-ORNITHINE N(5)-MONOOXYGENASE"/>
    <property type="match status" value="1"/>
</dbReference>
<feature type="domain" description="FAD-dependent urate hydroxylase HpyO/Asp monooxygenase CreE-like FAD/NAD(P)-binding" evidence="1">
    <location>
        <begin position="5"/>
        <end position="151"/>
    </location>
</feature>
<organism evidence="2 3">
    <name type="scientific">Planococcus donghaensis</name>
    <dbReference type="NCBI Taxonomy" id="414778"/>
    <lineage>
        <taxon>Bacteria</taxon>
        <taxon>Bacillati</taxon>
        <taxon>Bacillota</taxon>
        <taxon>Bacilli</taxon>
        <taxon>Bacillales</taxon>
        <taxon>Caryophanaceae</taxon>
        <taxon>Planococcus</taxon>
    </lineage>
</organism>
<proteinExistence type="predicted"/>
<protein>
    <recommendedName>
        <fullName evidence="1">FAD-dependent urate hydroxylase HpyO/Asp monooxygenase CreE-like FAD/NAD(P)-binding domain-containing protein</fullName>
    </recommendedName>
</protein>